<dbReference type="EMBL" id="SLZU01000013">
    <property type="protein sequence ID" value="TCS60779.1"/>
    <property type="molecule type" value="Genomic_DNA"/>
</dbReference>
<comment type="caution">
    <text evidence="3">The sequence shown here is derived from an EMBL/GenBank/DDBJ whole genome shotgun (WGS) entry which is preliminary data.</text>
</comment>
<dbReference type="Gene3D" id="3.40.605.10">
    <property type="entry name" value="Aldehyde Dehydrogenase, Chain A, domain 1"/>
    <property type="match status" value="2"/>
</dbReference>
<dbReference type="Proteomes" id="UP000295696">
    <property type="component" value="Unassembled WGS sequence"/>
</dbReference>
<name>A0A4R3J4J1_9RHOB</name>
<dbReference type="CDD" id="cd07129">
    <property type="entry name" value="ALDH_KGSADH"/>
    <property type="match status" value="1"/>
</dbReference>
<feature type="domain" description="Aldehyde dehydrogenase" evidence="2">
    <location>
        <begin position="37"/>
        <end position="456"/>
    </location>
</feature>
<keyword evidence="4" id="KW-1185">Reference proteome</keyword>
<dbReference type="GO" id="GO:0016620">
    <property type="term" value="F:oxidoreductase activity, acting on the aldehyde or oxo group of donors, NAD or NADP as acceptor"/>
    <property type="evidence" value="ECO:0007669"/>
    <property type="project" value="InterPro"/>
</dbReference>
<dbReference type="RefSeq" id="WP_132246949.1">
    <property type="nucleotide sequence ID" value="NZ_SLZU01000013.1"/>
</dbReference>
<dbReference type="InterPro" id="IPR016162">
    <property type="entry name" value="Ald_DH_N"/>
</dbReference>
<protein>
    <submittedName>
        <fullName evidence="3">NADP-dependent aldehyde dehydrogenase</fullName>
    </submittedName>
</protein>
<dbReference type="InterPro" id="IPR016161">
    <property type="entry name" value="Ald_DH/histidinol_DH"/>
</dbReference>
<dbReference type="PANTHER" id="PTHR43353:SF3">
    <property type="entry name" value="ALDEHYDE DEHYDROGENASE-RELATED"/>
    <property type="match status" value="1"/>
</dbReference>
<evidence type="ECO:0000256" key="1">
    <source>
        <dbReference type="ARBA" id="ARBA00023002"/>
    </source>
</evidence>
<keyword evidence="1" id="KW-0560">Oxidoreductase</keyword>
<dbReference type="SUPFAM" id="SSF53720">
    <property type="entry name" value="ALDH-like"/>
    <property type="match status" value="1"/>
</dbReference>
<dbReference type="PANTHER" id="PTHR43353">
    <property type="entry name" value="SUCCINATE-SEMIALDEHYDE DEHYDROGENASE, MITOCHONDRIAL"/>
    <property type="match status" value="1"/>
</dbReference>
<evidence type="ECO:0000259" key="2">
    <source>
        <dbReference type="Pfam" id="PF00171"/>
    </source>
</evidence>
<dbReference type="AlphaFoldDB" id="A0A4R3J4J1"/>
<sequence>MLDKSTFTPHGKHLIAGEWVAGDATFSSEPAHGPAHDYSVGTPALVDAACLAAEEAFWSFGYSTREERAEFLNAIADEIDARGDAITEIGTQETGLPEARLQGERGRTVGQLRLFADHILKGDYLDRRHDAALPDRAPLPRPDLKMVQRPIGPVAVFGASNFPLAFSTAGGDTASALAAGCPVVVKGHSAHPGTGEIVAEAIFAAIQSCGMHPGVFSLIQGGKRDVGTALVQHPLINAVGFTGSLGGGRALFDLCAQRDKPIPFFGELGSVNPMFLLPAALQARGAALAEGWAGSLTMGAGQFCTNPGIAVVIDGPDADAFIDAATKSLEPMGAQTMLTDGIAAAYRQGRDRIAGTAGVQGLLTSTCDLRNATPYLYATTGKEWLDNHALGEEVFGPLGLIVRVADFDEMLAMAKSLEGQLTCTLHMDDGDTAHGQALIPVLERKAGRILANGFPTGVEVCDSMVHGGPYPASTNFGATSVGTLAIRRFLRPVCYQNLPESLLPGDLSQS</sequence>
<dbReference type="Pfam" id="PF00171">
    <property type="entry name" value="Aldedh"/>
    <property type="match status" value="1"/>
</dbReference>
<organism evidence="3 4">
    <name type="scientific">Primorskyibacter sedentarius</name>
    <dbReference type="NCBI Taxonomy" id="745311"/>
    <lineage>
        <taxon>Bacteria</taxon>
        <taxon>Pseudomonadati</taxon>
        <taxon>Pseudomonadota</taxon>
        <taxon>Alphaproteobacteria</taxon>
        <taxon>Rhodobacterales</taxon>
        <taxon>Roseobacteraceae</taxon>
        <taxon>Primorskyibacter</taxon>
    </lineage>
</organism>
<proteinExistence type="predicted"/>
<dbReference type="InterPro" id="IPR044151">
    <property type="entry name" value="ALDH_KGSADH"/>
</dbReference>
<reference evidence="3 4" key="1">
    <citation type="submission" date="2019-03" db="EMBL/GenBank/DDBJ databases">
        <title>Genomic Encyclopedia of Type Strains, Phase IV (KMG-IV): sequencing the most valuable type-strain genomes for metagenomic binning, comparative biology and taxonomic classification.</title>
        <authorList>
            <person name="Goeker M."/>
        </authorList>
    </citation>
    <scope>NUCLEOTIDE SEQUENCE [LARGE SCALE GENOMIC DNA]</scope>
    <source>
        <strain evidence="3 4">DSM 104836</strain>
    </source>
</reference>
<gene>
    <name evidence="3" type="ORF">EDD52_11372</name>
</gene>
<evidence type="ECO:0000313" key="3">
    <source>
        <dbReference type="EMBL" id="TCS60779.1"/>
    </source>
</evidence>
<evidence type="ECO:0000313" key="4">
    <source>
        <dbReference type="Proteomes" id="UP000295696"/>
    </source>
</evidence>
<accession>A0A4R3J4J1</accession>
<dbReference type="OrthoDB" id="9770537at2"/>
<dbReference type="InterPro" id="IPR015590">
    <property type="entry name" value="Aldehyde_DH_dom"/>
</dbReference>
<dbReference type="InterPro" id="IPR050740">
    <property type="entry name" value="Aldehyde_DH_Superfamily"/>
</dbReference>